<organism evidence="2 3">
    <name type="scientific">Hymenobacter elongatus</name>
    <dbReference type="NCBI Taxonomy" id="877208"/>
    <lineage>
        <taxon>Bacteria</taxon>
        <taxon>Pseudomonadati</taxon>
        <taxon>Bacteroidota</taxon>
        <taxon>Cytophagia</taxon>
        <taxon>Cytophagales</taxon>
        <taxon>Hymenobacteraceae</taxon>
        <taxon>Hymenobacter</taxon>
    </lineage>
</organism>
<dbReference type="AlphaFoldDB" id="A0A4Z0PRN1"/>
<evidence type="ECO:0000313" key="2">
    <source>
        <dbReference type="EMBL" id="TGE19681.1"/>
    </source>
</evidence>
<feature type="domain" description="Lipocalin-like" evidence="1">
    <location>
        <begin position="32"/>
        <end position="125"/>
    </location>
</feature>
<name>A0A4Z0PRN1_9BACT</name>
<sequence>MLAAHDFISCKKEDEVKPKPKTKAKLLTAKSWRISGASFSDSQGSQEVFSLFDACSKDDILRFSADKTVVFDEGPARCDPSAPQTTKGAWDLTSNESKLIVQETANSSQGSLYDVTELTENKLSLRQSDVDQSTNTTYTITLTYSAF</sequence>
<gene>
    <name evidence="2" type="ORF">E5J99_02670</name>
</gene>
<dbReference type="Proteomes" id="UP000297739">
    <property type="component" value="Unassembled WGS sequence"/>
</dbReference>
<dbReference type="RefSeq" id="WP_135496170.1">
    <property type="nucleotide sequence ID" value="NZ_SRLD01000003.1"/>
</dbReference>
<accession>A0A4Z0PRN1</accession>
<keyword evidence="3" id="KW-1185">Reference proteome</keyword>
<comment type="caution">
    <text evidence="2">The sequence shown here is derived from an EMBL/GenBank/DDBJ whole genome shotgun (WGS) entry which is preliminary data.</text>
</comment>
<dbReference type="EMBL" id="SRLD01000003">
    <property type="protein sequence ID" value="TGE19681.1"/>
    <property type="molecule type" value="Genomic_DNA"/>
</dbReference>
<evidence type="ECO:0000313" key="3">
    <source>
        <dbReference type="Proteomes" id="UP000297739"/>
    </source>
</evidence>
<dbReference type="OrthoDB" id="799390at2"/>
<proteinExistence type="predicted"/>
<dbReference type="InterPro" id="IPR024311">
    <property type="entry name" value="Lipocalin-like"/>
</dbReference>
<evidence type="ECO:0000259" key="1">
    <source>
        <dbReference type="Pfam" id="PF13648"/>
    </source>
</evidence>
<dbReference type="Pfam" id="PF13648">
    <property type="entry name" value="Lipocalin_4"/>
    <property type="match status" value="1"/>
</dbReference>
<reference evidence="2 3" key="1">
    <citation type="submission" date="2019-04" db="EMBL/GenBank/DDBJ databases">
        <authorList>
            <person name="Feng G."/>
            <person name="Zhang J."/>
            <person name="Zhu H."/>
        </authorList>
    </citation>
    <scope>NUCLEOTIDE SEQUENCE [LARGE SCALE GENOMIC DNA]</scope>
    <source>
        <strain evidence="2 3">JCM 17223</strain>
    </source>
</reference>
<protein>
    <recommendedName>
        <fullName evidence="1">Lipocalin-like domain-containing protein</fullName>
    </recommendedName>
</protein>